<dbReference type="OrthoDB" id="2290708at2759"/>
<evidence type="ECO:0000313" key="3">
    <source>
        <dbReference type="Proteomes" id="UP000193560"/>
    </source>
</evidence>
<keyword evidence="3" id="KW-1185">Reference proteome</keyword>
<comment type="caution">
    <text evidence="2">The sequence shown here is derived from an EMBL/GenBank/DDBJ whole genome shotgun (WGS) entry which is preliminary data.</text>
</comment>
<feature type="region of interest" description="Disordered" evidence="1">
    <location>
        <begin position="88"/>
        <end position="135"/>
    </location>
</feature>
<evidence type="ECO:0000256" key="1">
    <source>
        <dbReference type="SAM" id="MobiDB-lite"/>
    </source>
</evidence>
<organism evidence="2 3">
    <name type="scientific">Absidia repens</name>
    <dbReference type="NCBI Taxonomy" id="90262"/>
    <lineage>
        <taxon>Eukaryota</taxon>
        <taxon>Fungi</taxon>
        <taxon>Fungi incertae sedis</taxon>
        <taxon>Mucoromycota</taxon>
        <taxon>Mucoromycotina</taxon>
        <taxon>Mucoromycetes</taxon>
        <taxon>Mucorales</taxon>
        <taxon>Cunninghamellaceae</taxon>
        <taxon>Absidia</taxon>
    </lineage>
</organism>
<feature type="compositionally biased region" description="Polar residues" evidence="1">
    <location>
        <begin position="28"/>
        <end position="55"/>
    </location>
</feature>
<feature type="compositionally biased region" description="Polar residues" evidence="1">
    <location>
        <begin position="305"/>
        <end position="318"/>
    </location>
</feature>
<dbReference type="EMBL" id="MCGE01000001">
    <property type="protein sequence ID" value="ORZ25633.1"/>
    <property type="molecule type" value="Genomic_DNA"/>
</dbReference>
<dbReference type="AlphaFoldDB" id="A0A1X2J1E7"/>
<reference evidence="2 3" key="1">
    <citation type="submission" date="2016-07" db="EMBL/GenBank/DDBJ databases">
        <title>Pervasive Adenine N6-methylation of Active Genes in Fungi.</title>
        <authorList>
            <consortium name="DOE Joint Genome Institute"/>
            <person name="Mondo S.J."/>
            <person name="Dannebaum R.O."/>
            <person name="Kuo R.C."/>
            <person name="Labutti K."/>
            <person name="Haridas S."/>
            <person name="Kuo A."/>
            <person name="Salamov A."/>
            <person name="Ahrendt S.R."/>
            <person name="Lipzen A."/>
            <person name="Sullivan W."/>
            <person name="Andreopoulos W.B."/>
            <person name="Clum A."/>
            <person name="Lindquist E."/>
            <person name="Daum C."/>
            <person name="Ramamoorthy G.K."/>
            <person name="Gryganskyi A."/>
            <person name="Culley D."/>
            <person name="Magnuson J.K."/>
            <person name="James T.Y."/>
            <person name="O'Malley M.A."/>
            <person name="Stajich J.E."/>
            <person name="Spatafora J.W."/>
            <person name="Visel A."/>
            <person name="Grigoriev I.V."/>
        </authorList>
    </citation>
    <scope>NUCLEOTIDE SEQUENCE [LARGE SCALE GENOMIC DNA]</scope>
    <source>
        <strain evidence="2 3">NRRL 1336</strain>
    </source>
</reference>
<feature type="region of interest" description="Disordered" evidence="1">
    <location>
        <begin position="189"/>
        <end position="319"/>
    </location>
</feature>
<protein>
    <submittedName>
        <fullName evidence="2">Uncharacterized protein</fullName>
    </submittedName>
</protein>
<feature type="compositionally biased region" description="Pro residues" evidence="1">
    <location>
        <begin position="293"/>
        <end position="302"/>
    </location>
</feature>
<feature type="compositionally biased region" description="Basic and acidic residues" evidence="1">
    <location>
        <begin position="101"/>
        <end position="113"/>
    </location>
</feature>
<dbReference type="STRING" id="90262.A0A1X2J1E7"/>
<feature type="compositionally biased region" description="Low complexity" evidence="1">
    <location>
        <begin position="189"/>
        <end position="205"/>
    </location>
</feature>
<proteinExistence type="predicted"/>
<feature type="region of interest" description="Disordered" evidence="1">
    <location>
        <begin position="1"/>
        <end position="73"/>
    </location>
</feature>
<sequence>MSISNLLELNGRLSSSSDAPALSGMTDPPSNADQSSSTTKMPATTSPSLTTSQRNDINDQPEVQPSRKRKPRTDPILLLAAAAKAIDQDEQLQQRAHQKRKYSDDESSMDSRSHSARPRHHVEGQTAAFDQRQSEKSKFSYQYLSMKQNPKIKRNAMHAYITYMIYTDLASSDKMYHQDKDTLHQSTAAALPPQPSSQPQTTSSYPLPPSPYPATTTPASQRTAVGPAPTLKTSSSSSSSSSSSPSPMTFDQQHYSQHPSYSSRINISATGTTGTNAPSSETAWPYGLTSLSSPPPPPPLPPSIHSGSTNPTAGNSSIMARPLTAFLRDDMYT</sequence>
<feature type="compositionally biased region" description="Low complexity" evidence="1">
    <location>
        <begin position="234"/>
        <end position="263"/>
    </location>
</feature>
<feature type="compositionally biased region" description="Polar residues" evidence="1">
    <location>
        <begin position="1"/>
        <end position="18"/>
    </location>
</feature>
<name>A0A1X2J1E7_9FUNG</name>
<gene>
    <name evidence="2" type="ORF">BCR42DRAFT_400585</name>
</gene>
<evidence type="ECO:0000313" key="2">
    <source>
        <dbReference type="EMBL" id="ORZ25633.1"/>
    </source>
</evidence>
<accession>A0A1X2J1E7</accession>
<feature type="compositionally biased region" description="Polar residues" evidence="1">
    <location>
        <begin position="264"/>
        <end position="282"/>
    </location>
</feature>
<dbReference type="Proteomes" id="UP000193560">
    <property type="component" value="Unassembled WGS sequence"/>
</dbReference>